<dbReference type="InterPro" id="IPR036291">
    <property type="entry name" value="NAD(P)-bd_dom_sf"/>
</dbReference>
<dbReference type="InterPro" id="IPR001509">
    <property type="entry name" value="Epimerase_deHydtase"/>
</dbReference>
<accession>A0A8J3A9H6</accession>
<protein>
    <submittedName>
        <fullName evidence="2">NAD(P)-dependent oxidoreductase</fullName>
    </submittedName>
</protein>
<evidence type="ECO:0000313" key="3">
    <source>
        <dbReference type="Proteomes" id="UP000650511"/>
    </source>
</evidence>
<dbReference type="Pfam" id="PF01370">
    <property type="entry name" value="Epimerase"/>
    <property type="match status" value="1"/>
</dbReference>
<evidence type="ECO:0000313" key="2">
    <source>
        <dbReference type="EMBL" id="GGI08040.1"/>
    </source>
</evidence>
<gene>
    <name evidence="2" type="ORF">GCM10011354_27090</name>
</gene>
<dbReference type="PANTHER" id="PTHR48079">
    <property type="entry name" value="PROTEIN YEEZ"/>
    <property type="match status" value="1"/>
</dbReference>
<reference evidence="2" key="1">
    <citation type="journal article" date="2014" name="Int. J. Syst. Evol. Microbiol.">
        <title>Complete genome sequence of Corynebacterium casei LMG S-19264T (=DSM 44701T), isolated from a smear-ripened cheese.</title>
        <authorList>
            <consortium name="US DOE Joint Genome Institute (JGI-PGF)"/>
            <person name="Walter F."/>
            <person name="Albersmeier A."/>
            <person name="Kalinowski J."/>
            <person name="Ruckert C."/>
        </authorList>
    </citation>
    <scope>NUCLEOTIDE SEQUENCE</scope>
    <source>
        <strain evidence="2">CGMCC 1.14988</strain>
    </source>
</reference>
<dbReference type="EMBL" id="BMHA01000010">
    <property type="protein sequence ID" value="GGI08040.1"/>
    <property type="molecule type" value="Genomic_DNA"/>
</dbReference>
<reference evidence="2" key="2">
    <citation type="submission" date="2020-09" db="EMBL/GenBank/DDBJ databases">
        <authorList>
            <person name="Sun Q."/>
            <person name="Zhou Y."/>
        </authorList>
    </citation>
    <scope>NUCLEOTIDE SEQUENCE</scope>
    <source>
        <strain evidence="2">CGMCC 1.14988</strain>
    </source>
</reference>
<dbReference type="RefSeq" id="WP_130648983.1">
    <property type="nucleotide sequence ID" value="NZ_BMHA01000010.1"/>
</dbReference>
<name>A0A8J3A9H6_9ACTN</name>
<dbReference type="OrthoDB" id="9808276at2"/>
<dbReference type="Proteomes" id="UP000650511">
    <property type="component" value="Unassembled WGS sequence"/>
</dbReference>
<dbReference type="CDD" id="cd05266">
    <property type="entry name" value="SDR_a4"/>
    <property type="match status" value="1"/>
</dbReference>
<organism evidence="2 3">
    <name type="scientific">Egicoccus halophilus</name>
    <dbReference type="NCBI Taxonomy" id="1670830"/>
    <lineage>
        <taxon>Bacteria</taxon>
        <taxon>Bacillati</taxon>
        <taxon>Actinomycetota</taxon>
        <taxon>Nitriliruptoria</taxon>
        <taxon>Egicoccales</taxon>
        <taxon>Egicoccaceae</taxon>
        <taxon>Egicoccus</taxon>
    </lineage>
</organism>
<dbReference type="Gene3D" id="3.40.50.720">
    <property type="entry name" value="NAD(P)-binding Rossmann-like Domain"/>
    <property type="match status" value="1"/>
</dbReference>
<dbReference type="GO" id="GO:0004029">
    <property type="term" value="F:aldehyde dehydrogenase (NAD+) activity"/>
    <property type="evidence" value="ECO:0007669"/>
    <property type="project" value="TreeGrafter"/>
</dbReference>
<feature type="domain" description="NAD-dependent epimerase/dehydratase" evidence="1">
    <location>
        <begin position="4"/>
        <end position="197"/>
    </location>
</feature>
<sequence>MKVLIAGCGDLGTETALRLQRAGHQVVGLRRDPSVLPPQVTGLAGDLGASLPPLPADVDAVVFAAAPDERSADAYRRVYADGLTRVLDGLVDAGATPRRVLFVSSTAVYGVTDGGWVDETTPTEPASDTGRVLVETERRLLTGPFPGTTFRLAGIYGPGRTRLVDQVREGRASVPEPPVHANRIHRDDAAAAIVHLLTGTAPLGEVYLGVDHAPVDRGEVVRWLAERLGVPAPEPGPDRRSRGGDKRCRNDRLLGTGFAFTYPTYREGYAAVLAGQGTRHP</sequence>
<dbReference type="GO" id="GO:0005737">
    <property type="term" value="C:cytoplasm"/>
    <property type="evidence" value="ECO:0007669"/>
    <property type="project" value="TreeGrafter"/>
</dbReference>
<proteinExistence type="predicted"/>
<dbReference type="AlphaFoldDB" id="A0A8J3A9H6"/>
<evidence type="ECO:0000259" key="1">
    <source>
        <dbReference type="Pfam" id="PF01370"/>
    </source>
</evidence>
<dbReference type="SUPFAM" id="SSF51735">
    <property type="entry name" value="NAD(P)-binding Rossmann-fold domains"/>
    <property type="match status" value="1"/>
</dbReference>
<comment type="caution">
    <text evidence="2">The sequence shown here is derived from an EMBL/GenBank/DDBJ whole genome shotgun (WGS) entry which is preliminary data.</text>
</comment>
<keyword evidence="3" id="KW-1185">Reference proteome</keyword>
<dbReference type="PANTHER" id="PTHR48079:SF6">
    <property type="entry name" value="NAD(P)-BINDING DOMAIN-CONTAINING PROTEIN-RELATED"/>
    <property type="match status" value="1"/>
</dbReference>
<dbReference type="InterPro" id="IPR051783">
    <property type="entry name" value="NAD(P)-dependent_oxidoreduct"/>
</dbReference>